<dbReference type="AlphaFoldDB" id="A0A2H0DW17"/>
<feature type="transmembrane region" description="Helical" evidence="1">
    <location>
        <begin position="148"/>
        <end position="164"/>
    </location>
</feature>
<name>A0A2H0DW17_9BACT</name>
<evidence type="ECO:0000256" key="1">
    <source>
        <dbReference type="SAM" id="Phobius"/>
    </source>
</evidence>
<keyword evidence="1" id="KW-0472">Membrane</keyword>
<comment type="caution">
    <text evidence="2">The sequence shown here is derived from an EMBL/GenBank/DDBJ whole genome shotgun (WGS) entry which is preliminary data.</text>
</comment>
<accession>A0A2H0DW17</accession>
<proteinExistence type="predicted"/>
<protein>
    <submittedName>
        <fullName evidence="2">Uncharacterized protein</fullName>
    </submittedName>
</protein>
<evidence type="ECO:0000313" key="3">
    <source>
        <dbReference type="Proteomes" id="UP000231136"/>
    </source>
</evidence>
<organism evidence="2 3">
    <name type="scientific">Candidatus Collierbacteria bacterium CG22_combo_CG10-13_8_21_14_all_43_12</name>
    <dbReference type="NCBI Taxonomy" id="1974537"/>
    <lineage>
        <taxon>Bacteria</taxon>
        <taxon>Candidatus Collieribacteriota</taxon>
    </lineage>
</organism>
<feature type="transmembrane region" description="Helical" evidence="1">
    <location>
        <begin position="12"/>
        <end position="30"/>
    </location>
</feature>
<keyword evidence="1" id="KW-1133">Transmembrane helix</keyword>
<reference evidence="2 3" key="1">
    <citation type="submission" date="2017-09" db="EMBL/GenBank/DDBJ databases">
        <title>Depth-based differentiation of microbial function through sediment-hosted aquifers and enrichment of novel symbionts in the deep terrestrial subsurface.</title>
        <authorList>
            <person name="Probst A.J."/>
            <person name="Ladd B."/>
            <person name="Jarett J.K."/>
            <person name="Geller-Mcgrath D.E."/>
            <person name="Sieber C.M."/>
            <person name="Emerson J.B."/>
            <person name="Anantharaman K."/>
            <person name="Thomas B.C."/>
            <person name="Malmstrom R."/>
            <person name="Stieglmeier M."/>
            <person name="Klingl A."/>
            <person name="Woyke T."/>
            <person name="Ryan C.M."/>
            <person name="Banfield J.F."/>
        </authorList>
    </citation>
    <scope>NUCLEOTIDE SEQUENCE [LARGE SCALE GENOMIC DNA]</scope>
    <source>
        <strain evidence="2">CG22_combo_CG10-13_8_21_14_all_43_12</strain>
    </source>
</reference>
<feature type="transmembrane region" description="Helical" evidence="1">
    <location>
        <begin position="71"/>
        <end position="91"/>
    </location>
</feature>
<dbReference type="EMBL" id="PCTR01000015">
    <property type="protein sequence ID" value="PIP86181.1"/>
    <property type="molecule type" value="Genomic_DNA"/>
</dbReference>
<evidence type="ECO:0000313" key="2">
    <source>
        <dbReference type="EMBL" id="PIP86181.1"/>
    </source>
</evidence>
<gene>
    <name evidence="2" type="ORF">COW83_00305</name>
</gene>
<keyword evidence="1" id="KW-0812">Transmembrane</keyword>
<sequence length="181" mass="18999">MTVVKIIAQPKYLAVAVGVALVVIAFAAWLPNLHLITQTMTSATMSLWQKTNLITSLLGSLQTNFSPLSRLITFTSAGLAGIQVSLLAFYFKQTARIQQTMGVSTLGIATSMLGVGCASCGSVVLTSLIGFGSATAVLGFLPFRGQEFGLLGIAILLFAIHVTIKKINDPLVCGVPRKGAK</sequence>
<dbReference type="Proteomes" id="UP000231136">
    <property type="component" value="Unassembled WGS sequence"/>
</dbReference>
<feature type="transmembrane region" description="Helical" evidence="1">
    <location>
        <begin position="103"/>
        <end position="128"/>
    </location>
</feature>